<organism evidence="1 2">
    <name type="scientific">Pantoea anthophila</name>
    <dbReference type="NCBI Taxonomy" id="470931"/>
    <lineage>
        <taxon>Bacteria</taxon>
        <taxon>Pseudomonadati</taxon>
        <taxon>Pseudomonadota</taxon>
        <taxon>Gammaproteobacteria</taxon>
        <taxon>Enterobacterales</taxon>
        <taxon>Erwiniaceae</taxon>
        <taxon>Pantoea</taxon>
    </lineage>
</organism>
<accession>A0ABY2Z6E0</accession>
<evidence type="ECO:0000313" key="1">
    <source>
        <dbReference type="EMBL" id="TPV24551.1"/>
    </source>
</evidence>
<reference evidence="1 2" key="1">
    <citation type="submission" date="2019-06" db="EMBL/GenBank/DDBJ databases">
        <title>Taxogenomics and systematics of the genus Pantoea.</title>
        <authorList>
            <person name="Tambong J.T."/>
        </authorList>
    </citation>
    <scope>NUCLEOTIDE SEQUENCE [LARGE SCALE GENOMIC DNA]</scope>
    <source>
        <strain evidence="1 2">LMG 2558</strain>
    </source>
</reference>
<keyword evidence="2" id="KW-1185">Reference proteome</keyword>
<comment type="caution">
    <text evidence="1">The sequence shown here is derived from an EMBL/GenBank/DDBJ whole genome shotgun (WGS) entry which is preliminary data.</text>
</comment>
<dbReference type="EMBL" id="VHIZ01000050">
    <property type="protein sequence ID" value="TPV24551.1"/>
    <property type="molecule type" value="Genomic_DNA"/>
</dbReference>
<name>A0ABY2Z6E0_9GAMM</name>
<gene>
    <name evidence="1" type="ORF">FJW00_13615</name>
</gene>
<dbReference type="Proteomes" id="UP000316142">
    <property type="component" value="Unassembled WGS sequence"/>
</dbReference>
<protein>
    <recommendedName>
        <fullName evidence="3">Nitrogen fixation protein NifS</fullName>
    </recommendedName>
</protein>
<proteinExistence type="predicted"/>
<evidence type="ECO:0000313" key="2">
    <source>
        <dbReference type="Proteomes" id="UP000316142"/>
    </source>
</evidence>
<sequence length="121" mass="13559">MGQKKIYIISKPSPTLGRNPFHAGGAGLFGHKNHNNYISEVQKEIDALGYDWVVMADDTEGDIEEIVKKGVMLVVCAPGLRFQFYCGKFNKKRVIYLNTMDYASGNAHPVIKKLIEIERGN</sequence>
<evidence type="ECO:0008006" key="3">
    <source>
        <dbReference type="Google" id="ProtNLM"/>
    </source>
</evidence>
<dbReference type="RefSeq" id="WP_140924468.1">
    <property type="nucleotide sequence ID" value="NZ_CP122311.1"/>
</dbReference>